<evidence type="ECO:0000313" key="2">
    <source>
        <dbReference type="Proteomes" id="UP000254711"/>
    </source>
</evidence>
<protein>
    <submittedName>
        <fullName evidence="1">Uncharacterized protein</fullName>
    </submittedName>
</protein>
<organism evidence="1 2">
    <name type="scientific">Dyella solisilvae</name>
    <dbReference type="NCBI Taxonomy" id="1920168"/>
    <lineage>
        <taxon>Bacteria</taxon>
        <taxon>Pseudomonadati</taxon>
        <taxon>Pseudomonadota</taxon>
        <taxon>Gammaproteobacteria</taxon>
        <taxon>Lysobacterales</taxon>
        <taxon>Rhodanobacteraceae</taxon>
        <taxon>Dyella</taxon>
    </lineage>
</organism>
<dbReference type="Proteomes" id="UP000254711">
    <property type="component" value="Unassembled WGS sequence"/>
</dbReference>
<proteinExistence type="predicted"/>
<keyword evidence="2" id="KW-1185">Reference proteome</keyword>
<name>A0A370K9Q1_9GAMM</name>
<accession>A0A370K9Q1</accession>
<reference evidence="1 2" key="1">
    <citation type="submission" date="2018-07" db="EMBL/GenBank/DDBJ databases">
        <title>Dyella solisilvae sp. nov., isolated from the pine and broad-leaved mixed forest soil.</title>
        <authorList>
            <person name="Gao Z."/>
            <person name="Qiu L."/>
        </authorList>
    </citation>
    <scope>NUCLEOTIDE SEQUENCE [LARGE SCALE GENOMIC DNA]</scope>
    <source>
        <strain evidence="1 2">DHG54</strain>
    </source>
</reference>
<sequence>MMLVKRMTGFIRMLQGKKSAIGGRTGRVCLERLRPAVLRMRRMAWLGSRRIGTALGAGPARRFDRPVRGAIGEPNHGIEVGQYLYLSDAIVSPFLGLRRPRCSEYPME</sequence>
<comment type="caution">
    <text evidence="1">The sequence shown here is derived from an EMBL/GenBank/DDBJ whole genome shotgun (WGS) entry which is preliminary data.</text>
</comment>
<dbReference type="EMBL" id="QQSY01000001">
    <property type="protein sequence ID" value="RDI99359.1"/>
    <property type="molecule type" value="Genomic_DNA"/>
</dbReference>
<evidence type="ECO:0000313" key="1">
    <source>
        <dbReference type="EMBL" id="RDI99359.1"/>
    </source>
</evidence>
<gene>
    <name evidence="1" type="ORF">DVT68_00395</name>
</gene>
<dbReference type="AlphaFoldDB" id="A0A370K9Q1"/>